<protein>
    <submittedName>
        <fullName evidence="1">Uncharacterized protein</fullName>
    </submittedName>
</protein>
<proteinExistence type="predicted"/>
<organism evidence="1 2">
    <name type="scientific">candidate division WWE3 bacterium RIFOXYA2_FULL_46_9</name>
    <dbReference type="NCBI Taxonomy" id="1802636"/>
    <lineage>
        <taxon>Bacteria</taxon>
        <taxon>Katanobacteria</taxon>
    </lineage>
</organism>
<accession>A0A1F4VZJ5</accession>
<dbReference type="EMBL" id="MEVT01000015">
    <property type="protein sequence ID" value="OGC62584.1"/>
    <property type="molecule type" value="Genomic_DNA"/>
</dbReference>
<sequence>MVAALAGDDAVAVLAFEEPDGDGLEDAEPLHRVVDLLLRLGVEAAAGLVGIGLDARDFNVERPAEAAAAVDGAVEGVLRS</sequence>
<name>A0A1F4VZJ5_UNCKA</name>
<dbReference type="Proteomes" id="UP000176614">
    <property type="component" value="Unassembled WGS sequence"/>
</dbReference>
<dbReference type="AlphaFoldDB" id="A0A1F4VZJ5"/>
<reference evidence="1 2" key="1">
    <citation type="journal article" date="2016" name="Nat. Commun.">
        <title>Thousands of microbial genomes shed light on interconnected biogeochemical processes in an aquifer system.</title>
        <authorList>
            <person name="Anantharaman K."/>
            <person name="Brown C.T."/>
            <person name="Hug L.A."/>
            <person name="Sharon I."/>
            <person name="Castelle C.J."/>
            <person name="Probst A.J."/>
            <person name="Thomas B.C."/>
            <person name="Singh A."/>
            <person name="Wilkins M.J."/>
            <person name="Karaoz U."/>
            <person name="Brodie E.L."/>
            <person name="Williams K.H."/>
            <person name="Hubbard S.S."/>
            <person name="Banfield J.F."/>
        </authorList>
    </citation>
    <scope>NUCLEOTIDE SEQUENCE [LARGE SCALE GENOMIC DNA]</scope>
</reference>
<comment type="caution">
    <text evidence="1">The sequence shown here is derived from an EMBL/GenBank/DDBJ whole genome shotgun (WGS) entry which is preliminary data.</text>
</comment>
<evidence type="ECO:0000313" key="1">
    <source>
        <dbReference type="EMBL" id="OGC62584.1"/>
    </source>
</evidence>
<gene>
    <name evidence="1" type="ORF">A2264_01115</name>
</gene>
<evidence type="ECO:0000313" key="2">
    <source>
        <dbReference type="Proteomes" id="UP000176614"/>
    </source>
</evidence>